<gene>
    <name evidence="3" type="ORF">SAMN05216548_101581</name>
</gene>
<name>A0A1H9B382_9HYPH</name>
<evidence type="ECO:0000256" key="1">
    <source>
        <dbReference type="SAM" id="SignalP"/>
    </source>
</evidence>
<dbReference type="AlphaFoldDB" id="A0A1H9B382"/>
<dbReference type="InterPro" id="IPR015168">
    <property type="entry name" value="SsuA/THI5"/>
</dbReference>
<dbReference type="EMBL" id="FOFG01000001">
    <property type="protein sequence ID" value="SEP82678.1"/>
    <property type="molecule type" value="Genomic_DNA"/>
</dbReference>
<dbReference type="GO" id="GO:0009228">
    <property type="term" value="P:thiamine biosynthetic process"/>
    <property type="evidence" value="ECO:0007669"/>
    <property type="project" value="InterPro"/>
</dbReference>
<dbReference type="OrthoDB" id="5372616at2"/>
<evidence type="ECO:0000313" key="4">
    <source>
        <dbReference type="Proteomes" id="UP000199647"/>
    </source>
</evidence>
<keyword evidence="1" id="KW-0732">Signal</keyword>
<dbReference type="InterPro" id="IPR027939">
    <property type="entry name" value="NMT1/THI5"/>
</dbReference>
<evidence type="ECO:0000313" key="3">
    <source>
        <dbReference type="EMBL" id="SEP82678.1"/>
    </source>
</evidence>
<dbReference type="SUPFAM" id="SSF53850">
    <property type="entry name" value="Periplasmic binding protein-like II"/>
    <property type="match status" value="1"/>
</dbReference>
<reference evidence="3 4" key="1">
    <citation type="submission" date="2016-10" db="EMBL/GenBank/DDBJ databases">
        <authorList>
            <person name="de Groot N.N."/>
        </authorList>
    </citation>
    <scope>NUCLEOTIDE SEQUENCE [LARGE SCALE GENOMIC DNA]</scope>
    <source>
        <strain evidence="3 4">A52C2</strain>
    </source>
</reference>
<feature type="chain" id="PRO_5011640285" evidence="1">
    <location>
        <begin position="19"/>
        <end position="340"/>
    </location>
</feature>
<accession>A0A1H9B382</accession>
<proteinExistence type="predicted"/>
<organism evidence="3 4">
    <name type="scientific">Faunimonas pinastri</name>
    <dbReference type="NCBI Taxonomy" id="1855383"/>
    <lineage>
        <taxon>Bacteria</taxon>
        <taxon>Pseudomonadati</taxon>
        <taxon>Pseudomonadota</taxon>
        <taxon>Alphaproteobacteria</taxon>
        <taxon>Hyphomicrobiales</taxon>
        <taxon>Afifellaceae</taxon>
        <taxon>Faunimonas</taxon>
    </lineage>
</organism>
<feature type="signal peptide" evidence="1">
    <location>
        <begin position="1"/>
        <end position="18"/>
    </location>
</feature>
<dbReference type="STRING" id="1855383.SAMN05216548_101581"/>
<dbReference type="InterPro" id="IPR006311">
    <property type="entry name" value="TAT_signal"/>
</dbReference>
<protein>
    <submittedName>
        <fullName evidence="3">ABC-type nitrate/sulfonate/bicarbonate transport system, substrate-binding protein</fullName>
    </submittedName>
</protein>
<keyword evidence="4" id="KW-1185">Reference proteome</keyword>
<feature type="domain" description="SsuA/THI5-like" evidence="2">
    <location>
        <begin position="43"/>
        <end position="255"/>
    </location>
</feature>
<dbReference type="Pfam" id="PF09084">
    <property type="entry name" value="NMT1"/>
    <property type="match status" value="1"/>
</dbReference>
<evidence type="ECO:0000259" key="2">
    <source>
        <dbReference type="Pfam" id="PF09084"/>
    </source>
</evidence>
<dbReference type="PANTHER" id="PTHR31528">
    <property type="entry name" value="4-AMINO-5-HYDROXYMETHYL-2-METHYLPYRIMIDINE PHOSPHATE SYNTHASE THI11-RELATED"/>
    <property type="match status" value="1"/>
</dbReference>
<dbReference type="RefSeq" id="WP_092495043.1">
    <property type="nucleotide sequence ID" value="NZ_FOFG01000001.1"/>
</dbReference>
<dbReference type="Proteomes" id="UP000199647">
    <property type="component" value="Unassembled WGS sequence"/>
</dbReference>
<dbReference type="PANTHER" id="PTHR31528:SF3">
    <property type="entry name" value="THIAMINE BIOSYNTHESIS PROTEIN HI_0357-RELATED"/>
    <property type="match status" value="1"/>
</dbReference>
<dbReference type="PROSITE" id="PS51318">
    <property type="entry name" value="TAT"/>
    <property type="match status" value="1"/>
</dbReference>
<sequence>MTLTRRSLLQSIAAGAAAAPFLGKSVLAAALKKVRVQIGWIANAEYAGLWVGLEKNYFKDAGLDVSVTPGGPNAPDPLVVVAGGEADIGYTSWLPFLDAVAKGNDYVLFAAGFQSSPLGIISLARKPILTAKDLVGARILAQGPNEKTSIDATLALAGLPKDWTMVPTGFSPEPLVAGDGDGYTAFATNQTITLEKMGLVRDKDFFFRSFDELGFKSYAELAFCTRDYLAKNRQTLVDYVKANIKAYRDNEKDPAYAAKLAVDKYGADYGLDLEQQTRLNELQIPIIRPNNDPSFKILTMNKDEVTGPMYAAAKASGRTNLPDVDKIFDFSIAEEAHASL</sequence>
<dbReference type="Gene3D" id="3.40.190.10">
    <property type="entry name" value="Periplasmic binding protein-like II"/>
    <property type="match status" value="2"/>
</dbReference>